<keyword evidence="6" id="KW-0489">Methyltransferase</keyword>
<proteinExistence type="predicted"/>
<dbReference type="Pfam" id="PF04191">
    <property type="entry name" value="PEMT"/>
    <property type="match status" value="1"/>
</dbReference>
<evidence type="ECO:0000256" key="1">
    <source>
        <dbReference type="ARBA" id="ARBA00004127"/>
    </source>
</evidence>
<dbReference type="Proteomes" id="UP000179270">
    <property type="component" value="Unassembled WGS sequence"/>
</dbReference>
<dbReference type="PANTHER" id="PTHR12714">
    <property type="entry name" value="PROTEIN-S ISOPRENYLCYSTEINE O-METHYLTRANSFERASE"/>
    <property type="match status" value="1"/>
</dbReference>
<feature type="transmembrane region" description="Helical" evidence="5">
    <location>
        <begin position="6"/>
        <end position="26"/>
    </location>
</feature>
<gene>
    <name evidence="6" type="ORF">A3A74_08230</name>
</gene>
<comment type="subcellular location">
    <subcellularLocation>
        <location evidence="1">Endomembrane system</location>
        <topology evidence="1">Multi-pass membrane protein</topology>
    </subcellularLocation>
</comment>
<keyword evidence="4 5" id="KW-0472">Membrane</keyword>
<accession>A0A1F7I6Q6</accession>
<feature type="transmembrane region" description="Helical" evidence="5">
    <location>
        <begin position="99"/>
        <end position="119"/>
    </location>
</feature>
<name>A0A1F7I6Q6_9BACT</name>
<organism evidence="6 7">
    <name type="scientific">Candidatus Roizmanbacteria bacterium RIFCSPLOWO2_01_FULL_35_13</name>
    <dbReference type="NCBI Taxonomy" id="1802055"/>
    <lineage>
        <taxon>Bacteria</taxon>
        <taxon>Candidatus Roizmaniibacteriota</taxon>
    </lineage>
</organism>
<keyword evidence="6" id="KW-0808">Transferase</keyword>
<comment type="caution">
    <text evidence="6">The sequence shown here is derived from an EMBL/GenBank/DDBJ whole genome shotgun (WGS) entry which is preliminary data.</text>
</comment>
<evidence type="ECO:0000313" key="7">
    <source>
        <dbReference type="Proteomes" id="UP000179270"/>
    </source>
</evidence>
<feature type="transmembrane region" description="Helical" evidence="5">
    <location>
        <begin position="145"/>
        <end position="170"/>
    </location>
</feature>
<dbReference type="STRING" id="1802055.A3A74_08230"/>
<sequence length="221" mass="26046">MKYEYGNWIIVALNFFIFVTFLKSVFKPRTKIDWQTFRIFSAFLAALFAEMYGFPLTIYLLTSFFGNRFFNLDFSHDSGHLLNKFFNIGGDPHFNLIHLVSYGLIAGGFILIASAWKVLYNARKQKKLAVTGVYHYIRHPQYSGFILIILGFLLQWPTIITLLMAPVLIFRYSKLACEEEKEMTKKYKEEYTEYKNKIPTFFPSISILVFDLIKKRLNRYV</sequence>
<dbReference type="AlphaFoldDB" id="A0A1F7I6Q6"/>
<evidence type="ECO:0000256" key="5">
    <source>
        <dbReference type="SAM" id="Phobius"/>
    </source>
</evidence>
<keyword evidence="2 5" id="KW-0812">Transmembrane</keyword>
<dbReference type="Gene3D" id="1.20.120.1630">
    <property type="match status" value="1"/>
</dbReference>
<dbReference type="GO" id="GO:0012505">
    <property type="term" value="C:endomembrane system"/>
    <property type="evidence" value="ECO:0007669"/>
    <property type="project" value="UniProtKB-SubCell"/>
</dbReference>
<keyword evidence="3 5" id="KW-1133">Transmembrane helix</keyword>
<dbReference type="EMBL" id="MGAF01000059">
    <property type="protein sequence ID" value="OGK39048.1"/>
    <property type="molecule type" value="Genomic_DNA"/>
</dbReference>
<dbReference type="GO" id="GO:0032259">
    <property type="term" value="P:methylation"/>
    <property type="evidence" value="ECO:0007669"/>
    <property type="project" value="UniProtKB-KW"/>
</dbReference>
<evidence type="ECO:0000313" key="6">
    <source>
        <dbReference type="EMBL" id="OGK39048.1"/>
    </source>
</evidence>
<protein>
    <submittedName>
        <fullName evidence="6">Isoprenylcysteine carboxyl methyltransferase</fullName>
    </submittedName>
</protein>
<evidence type="ECO:0000256" key="4">
    <source>
        <dbReference type="ARBA" id="ARBA00023136"/>
    </source>
</evidence>
<dbReference type="InterPro" id="IPR007318">
    <property type="entry name" value="Phopholipid_MeTrfase"/>
</dbReference>
<dbReference type="GO" id="GO:0008168">
    <property type="term" value="F:methyltransferase activity"/>
    <property type="evidence" value="ECO:0007669"/>
    <property type="project" value="UniProtKB-KW"/>
</dbReference>
<reference evidence="6 7" key="1">
    <citation type="journal article" date="2016" name="Nat. Commun.">
        <title>Thousands of microbial genomes shed light on interconnected biogeochemical processes in an aquifer system.</title>
        <authorList>
            <person name="Anantharaman K."/>
            <person name="Brown C.T."/>
            <person name="Hug L.A."/>
            <person name="Sharon I."/>
            <person name="Castelle C.J."/>
            <person name="Probst A.J."/>
            <person name="Thomas B.C."/>
            <person name="Singh A."/>
            <person name="Wilkins M.J."/>
            <person name="Karaoz U."/>
            <person name="Brodie E.L."/>
            <person name="Williams K.H."/>
            <person name="Hubbard S.S."/>
            <person name="Banfield J.F."/>
        </authorList>
    </citation>
    <scope>NUCLEOTIDE SEQUENCE [LARGE SCALE GENOMIC DNA]</scope>
</reference>
<evidence type="ECO:0000256" key="3">
    <source>
        <dbReference type="ARBA" id="ARBA00022989"/>
    </source>
</evidence>
<dbReference type="PANTHER" id="PTHR12714:SF9">
    <property type="entry name" value="PROTEIN-S-ISOPRENYLCYSTEINE O-METHYLTRANSFERASE"/>
    <property type="match status" value="1"/>
</dbReference>
<feature type="transmembrane region" description="Helical" evidence="5">
    <location>
        <begin position="38"/>
        <end position="61"/>
    </location>
</feature>
<evidence type="ECO:0000256" key="2">
    <source>
        <dbReference type="ARBA" id="ARBA00022692"/>
    </source>
</evidence>